<evidence type="ECO:0000259" key="5">
    <source>
        <dbReference type="Pfam" id="PF00483"/>
    </source>
</evidence>
<dbReference type="Gene3D" id="3.90.550.10">
    <property type="entry name" value="Spore Coat Polysaccharide Biosynthesis Protein SpsA, Chain A"/>
    <property type="match status" value="1"/>
</dbReference>
<reference evidence="7" key="1">
    <citation type="submission" date="2017-01" db="EMBL/GenBank/DDBJ databases">
        <authorList>
            <person name="Assis F.L."/>
            <person name="Abrahao J.S."/>
            <person name="Silva L."/>
            <person name="Khalil J.B."/>
            <person name="Rodrigues R."/>
            <person name="Silva L.S."/>
            <person name="Arantes T."/>
            <person name="Boratto P."/>
            <person name="Andrade M."/>
            <person name="Kroon E.G."/>
            <person name="Ribeiro B."/>
            <person name="Bergier I."/>
            <person name="Seligmann H."/>
            <person name="Ghigo E."/>
            <person name="Colson P."/>
            <person name="Levasseur A."/>
            <person name="Raoult D."/>
            <person name="Scola B.L."/>
        </authorList>
    </citation>
    <scope>NUCLEOTIDE SEQUENCE</scope>
    <source>
        <strain evidence="7">Soda lake</strain>
    </source>
</reference>
<feature type="domain" description="Nucleotidyl transferase" evidence="5">
    <location>
        <begin position="322"/>
        <end position="537"/>
    </location>
</feature>
<evidence type="ECO:0000256" key="2">
    <source>
        <dbReference type="ARBA" id="ARBA00022679"/>
    </source>
</evidence>
<name>A0A6N1NL98_9VIRU</name>
<keyword evidence="2" id="KW-0808">Transferase</keyword>
<protein>
    <recommendedName>
        <fullName evidence="1">UDP-N-acetylglucosamine diphosphorylase</fullName>
        <ecNumber evidence="1">2.7.7.23</ecNumber>
    </recommendedName>
</protein>
<dbReference type="InterPro" id="IPR050065">
    <property type="entry name" value="GlmU-like"/>
</dbReference>
<dbReference type="KEGG" id="vg:80518728"/>
<feature type="domain" description="Aminoglycoside phosphotransferase" evidence="6">
    <location>
        <begin position="63"/>
        <end position="234"/>
    </location>
</feature>
<dbReference type="Pfam" id="PF00483">
    <property type="entry name" value="NTP_transferase"/>
    <property type="match status" value="1"/>
</dbReference>
<sequence>MDIIKSFLLADNKYIFKKIMADASKKEFYTVNDYELILVKISKTIGSFDEYFDQNYVNYSQYDYFKNSFKFLYEQIGRVPKIIAYDDVNGIIIMEYINSMRLKEYLEKSKDEKYIKASVDWLIKLHDCEINKCSIINLRSYGIDAMKKEIKVFLDYGLKYASNNDKETFILEINKILEYINDSKQTFNHRDYQVRNIMLDSGNICVIDTQDICIGPYFCDVSALMFNSSIIFDNSDKEKYAKYFYDKIKTSEPLDDFYKKFYLYGFIRILKSYGNHLKYYIENNRVLSLELVKNNTILLDQIRDKIDNKNFYNILDKHKLVPIILAAGKGTRMNSHLPKTLCEINNKPMLFYILDVVTKLNPYKIIIVVGHKKEQIMDKIKEYPYQNIEFVEQSEQLGTGHAVMQCESILNNFNGQSLILFGDKPLIDLSDIEIMLKDYYANNLDASFISYNDILSHQKPGRVIRNSENIIQQIYEDANENFPSNEYISGIQLYNNKKLFKCIHQISNDNNKNEYYLADVIKIIQENKGKIGNFMTNNKESMMNVNTPNDLLLAEKAILGK</sequence>
<evidence type="ECO:0000313" key="7">
    <source>
        <dbReference type="EMBL" id="QKU35305.1"/>
    </source>
</evidence>
<evidence type="ECO:0000256" key="4">
    <source>
        <dbReference type="ARBA" id="ARBA00048493"/>
    </source>
</evidence>
<dbReference type="GeneID" id="80518728"/>
<dbReference type="EMBL" id="KY523104">
    <property type="protein sequence ID" value="QKU35305.1"/>
    <property type="molecule type" value="Genomic_DNA"/>
</dbReference>
<accession>A0A6N1NL98</accession>
<keyword evidence="3" id="KW-0548">Nucleotidyltransferase</keyword>
<evidence type="ECO:0000256" key="3">
    <source>
        <dbReference type="ARBA" id="ARBA00022695"/>
    </source>
</evidence>
<reference evidence="7" key="2">
    <citation type="journal article" date="2018" name="Nat. Commun.">
        <title>Tailed giant Tupanvirus possesses the most complete translational apparatus of the known virosphere.</title>
        <authorList>
            <person name="Abrahao J."/>
            <person name="Silva L."/>
            <person name="Silva L.S."/>
            <person name="Khalil J.Y.B."/>
            <person name="Rodrigues R."/>
            <person name="Arantes T."/>
            <person name="Assis F."/>
            <person name="Boratto P."/>
            <person name="Andrade M."/>
            <person name="Kroon E.G."/>
            <person name="Ribeiro B."/>
            <person name="Bergier I."/>
            <person name="Seligmann H."/>
            <person name="Ghigo E."/>
            <person name="Colson P."/>
            <person name="Levasseur A."/>
            <person name="Kroemer G."/>
            <person name="Raoult D."/>
            <person name="La Scola B."/>
        </authorList>
    </citation>
    <scope>NUCLEOTIDE SEQUENCE [LARGE SCALE GENOMIC DNA]</scope>
    <source>
        <strain evidence="7">Soda lake</strain>
    </source>
</reference>
<dbReference type="SUPFAM" id="SSF56112">
    <property type="entry name" value="Protein kinase-like (PK-like)"/>
    <property type="match status" value="1"/>
</dbReference>
<dbReference type="InterPro" id="IPR002575">
    <property type="entry name" value="Aminoglycoside_PTrfase"/>
</dbReference>
<dbReference type="SUPFAM" id="SSF53448">
    <property type="entry name" value="Nucleotide-diphospho-sugar transferases"/>
    <property type="match status" value="1"/>
</dbReference>
<organism evidence="7">
    <name type="scientific">Tupanvirus soda lake</name>
    <dbReference type="NCBI Taxonomy" id="2126985"/>
    <lineage>
        <taxon>Viruses</taxon>
        <taxon>Varidnaviria</taxon>
        <taxon>Bamfordvirae</taxon>
        <taxon>Nucleocytoviricota</taxon>
        <taxon>Megaviricetes</taxon>
        <taxon>Imitervirales</taxon>
        <taxon>Mimiviridae</taxon>
        <taxon>Megamimivirinae</taxon>
        <taxon>Tupanvirus</taxon>
        <taxon>Tupanvirus salinum</taxon>
    </lineage>
</organism>
<dbReference type="PANTHER" id="PTHR43584">
    <property type="entry name" value="NUCLEOTIDYL TRANSFERASE"/>
    <property type="match status" value="1"/>
</dbReference>
<dbReference type="EC" id="2.7.7.23" evidence="1"/>
<dbReference type="InterPro" id="IPR029044">
    <property type="entry name" value="Nucleotide-diphossugar_trans"/>
</dbReference>
<dbReference type="InterPro" id="IPR011009">
    <property type="entry name" value="Kinase-like_dom_sf"/>
</dbReference>
<evidence type="ECO:0000256" key="1">
    <source>
        <dbReference type="ARBA" id="ARBA00012457"/>
    </source>
</evidence>
<dbReference type="GO" id="GO:0003977">
    <property type="term" value="F:UDP-N-acetylglucosamine diphosphorylase activity"/>
    <property type="evidence" value="ECO:0007669"/>
    <property type="project" value="UniProtKB-EC"/>
</dbReference>
<dbReference type="Pfam" id="PF01636">
    <property type="entry name" value="APH"/>
    <property type="match status" value="1"/>
</dbReference>
<dbReference type="InterPro" id="IPR005835">
    <property type="entry name" value="NTP_transferase_dom"/>
</dbReference>
<evidence type="ECO:0000259" key="6">
    <source>
        <dbReference type="Pfam" id="PF01636"/>
    </source>
</evidence>
<proteinExistence type="predicted"/>
<comment type="catalytic activity">
    <reaction evidence="4">
        <text>N-acetyl-alpha-D-glucosamine 1-phosphate + UTP + H(+) = UDP-N-acetyl-alpha-D-glucosamine + diphosphate</text>
        <dbReference type="Rhea" id="RHEA:13509"/>
        <dbReference type="ChEBI" id="CHEBI:15378"/>
        <dbReference type="ChEBI" id="CHEBI:33019"/>
        <dbReference type="ChEBI" id="CHEBI:46398"/>
        <dbReference type="ChEBI" id="CHEBI:57705"/>
        <dbReference type="ChEBI" id="CHEBI:57776"/>
        <dbReference type="EC" id="2.7.7.23"/>
    </reaction>
</comment>
<dbReference type="RefSeq" id="YP_010781964.1">
    <property type="nucleotide sequence ID" value="NC_075039.1"/>
</dbReference>
<dbReference type="Gene3D" id="3.90.1200.10">
    <property type="match status" value="1"/>
</dbReference>
<dbReference type="PANTHER" id="PTHR43584:SF3">
    <property type="entry name" value="BIFUNCTIONAL PROTEIN GLMU"/>
    <property type="match status" value="1"/>
</dbReference>